<accession>A0A418XZK2</accession>
<dbReference type="Proteomes" id="UP000283734">
    <property type="component" value="Unassembled WGS sequence"/>
</dbReference>
<evidence type="ECO:0000313" key="2">
    <source>
        <dbReference type="Proteomes" id="UP000283734"/>
    </source>
</evidence>
<evidence type="ECO:0008006" key="3">
    <source>
        <dbReference type="Google" id="ProtNLM"/>
    </source>
</evidence>
<sequence length="213" mass="24687">MKFSVLIGSHARGDANQYSDCDVLLINTSKMDFDEDCLPIQARKHVNYIDYDSDTFLRLHEIGSLFVYHVLHEGMLLSGSLVEWRGWRESFSVQTNYLVELDHIVKVTDFLSRTGMFGGKYLTPLVNAFTEIKNACIFYLAHNGVYEFNKMKCFDACAQFVDEFSRIKELKRFYDYSVRGMSLELPFNPNDEDCKGVLEDVHVMARRLRDACK</sequence>
<protein>
    <recommendedName>
        <fullName evidence="3">Nucleotidyltransferase domain-containing protein</fullName>
    </recommendedName>
</protein>
<dbReference type="AlphaFoldDB" id="A0A418XZK2"/>
<dbReference type="SUPFAM" id="SSF81301">
    <property type="entry name" value="Nucleotidyltransferase"/>
    <property type="match status" value="1"/>
</dbReference>
<name>A0A418XZK2_9GAMM</name>
<gene>
    <name evidence="1" type="ORF">D4A39_08280</name>
</gene>
<dbReference type="Gene3D" id="3.30.460.10">
    <property type="entry name" value="Beta Polymerase, domain 2"/>
    <property type="match status" value="1"/>
</dbReference>
<reference evidence="1 2" key="1">
    <citation type="submission" date="2018-09" db="EMBL/GenBank/DDBJ databases">
        <title>Alcanivorax profundi sp. nov., isolated from 1000 m-depth seawater of the Mariana Trench.</title>
        <authorList>
            <person name="Liu J."/>
        </authorList>
    </citation>
    <scope>NUCLEOTIDE SEQUENCE [LARGE SCALE GENOMIC DNA]</scope>
    <source>
        <strain evidence="1 2">MTEO17</strain>
    </source>
</reference>
<dbReference type="OrthoDB" id="8223306at2"/>
<organism evidence="1 2">
    <name type="scientific">Alcanivorax profundi</name>
    <dbReference type="NCBI Taxonomy" id="2338368"/>
    <lineage>
        <taxon>Bacteria</taxon>
        <taxon>Pseudomonadati</taxon>
        <taxon>Pseudomonadota</taxon>
        <taxon>Gammaproteobacteria</taxon>
        <taxon>Oceanospirillales</taxon>
        <taxon>Alcanivoracaceae</taxon>
        <taxon>Alcanivorax</taxon>
    </lineage>
</organism>
<dbReference type="EMBL" id="QYYA01000002">
    <property type="protein sequence ID" value="RJG18455.1"/>
    <property type="molecule type" value="Genomic_DNA"/>
</dbReference>
<dbReference type="InterPro" id="IPR043519">
    <property type="entry name" value="NT_sf"/>
</dbReference>
<comment type="caution">
    <text evidence="1">The sequence shown here is derived from an EMBL/GenBank/DDBJ whole genome shotgun (WGS) entry which is preliminary data.</text>
</comment>
<dbReference type="RefSeq" id="WP_119917862.1">
    <property type="nucleotide sequence ID" value="NZ_QYYA01000002.1"/>
</dbReference>
<evidence type="ECO:0000313" key="1">
    <source>
        <dbReference type="EMBL" id="RJG18455.1"/>
    </source>
</evidence>
<keyword evidence="2" id="KW-1185">Reference proteome</keyword>
<proteinExistence type="predicted"/>